<protein>
    <submittedName>
        <fullName evidence="1">Chitin synthase</fullName>
    </submittedName>
</protein>
<keyword evidence="2" id="KW-1185">Reference proteome</keyword>
<accession>A0ABR2XAE2</accession>
<organism evidence="1 2">
    <name type="scientific">Seiridium cardinale</name>
    <dbReference type="NCBI Taxonomy" id="138064"/>
    <lineage>
        <taxon>Eukaryota</taxon>
        <taxon>Fungi</taxon>
        <taxon>Dikarya</taxon>
        <taxon>Ascomycota</taxon>
        <taxon>Pezizomycotina</taxon>
        <taxon>Sordariomycetes</taxon>
        <taxon>Xylariomycetidae</taxon>
        <taxon>Amphisphaeriales</taxon>
        <taxon>Sporocadaceae</taxon>
        <taxon>Seiridium</taxon>
    </lineage>
</organism>
<proteinExistence type="predicted"/>
<dbReference type="Proteomes" id="UP001465668">
    <property type="component" value="Unassembled WGS sequence"/>
</dbReference>
<dbReference type="EMBL" id="JARVKM010000088">
    <property type="protein sequence ID" value="KAK9770690.1"/>
    <property type="molecule type" value="Genomic_DNA"/>
</dbReference>
<name>A0ABR2XAE2_9PEZI</name>
<evidence type="ECO:0000313" key="1">
    <source>
        <dbReference type="EMBL" id="KAK9770690.1"/>
    </source>
</evidence>
<evidence type="ECO:0000313" key="2">
    <source>
        <dbReference type="Proteomes" id="UP001465668"/>
    </source>
</evidence>
<reference evidence="1 2" key="1">
    <citation type="submission" date="2024-02" db="EMBL/GenBank/DDBJ databases">
        <title>First draft genome assembly of two strains of Seiridium cardinale.</title>
        <authorList>
            <person name="Emiliani G."/>
            <person name="Scali E."/>
        </authorList>
    </citation>
    <scope>NUCLEOTIDE SEQUENCE [LARGE SCALE GENOMIC DNA]</scope>
    <source>
        <strain evidence="1 2">BM-138-000479</strain>
    </source>
</reference>
<sequence>MVYCIVVGAAVKTAAVHINIYLVGHFATGIGRTRSTQRRGVDFKLDTNGSSNYVYLSEHYSDVGSLTILVTAVALFGTFAGAGIPDPAEPVDHSQEDVDAQSEATVKRALTPFELDKASVEEDKEETL</sequence>
<gene>
    <name evidence="1" type="ORF">SCAR479_12675</name>
</gene>
<comment type="caution">
    <text evidence="1">The sequence shown here is derived from an EMBL/GenBank/DDBJ whole genome shotgun (WGS) entry which is preliminary data.</text>
</comment>